<protein>
    <submittedName>
        <fullName evidence="3">CIR protein</fullName>
    </submittedName>
</protein>
<organism evidence="3 4">
    <name type="scientific">Plasmodium chabaudi chabaudi</name>
    <dbReference type="NCBI Taxonomy" id="31271"/>
    <lineage>
        <taxon>Eukaryota</taxon>
        <taxon>Sar</taxon>
        <taxon>Alveolata</taxon>
        <taxon>Apicomplexa</taxon>
        <taxon>Aconoidasida</taxon>
        <taxon>Haemosporida</taxon>
        <taxon>Plasmodiidae</taxon>
        <taxon>Plasmodium</taxon>
        <taxon>Plasmodium (Vinckeia)</taxon>
    </lineage>
</organism>
<keyword evidence="2" id="KW-0472">Membrane</keyword>
<evidence type="ECO:0000313" key="4">
    <source>
        <dbReference type="Proteomes" id="UP000071118"/>
    </source>
</evidence>
<keyword evidence="2" id="KW-1133">Transmembrane helix</keyword>
<evidence type="ECO:0000256" key="1">
    <source>
        <dbReference type="SAM" id="MobiDB-lite"/>
    </source>
</evidence>
<dbReference type="InterPro" id="IPR006477">
    <property type="entry name" value="Yir_bir_cir"/>
</dbReference>
<dbReference type="GeneID" id="3491512"/>
<feature type="region of interest" description="Disordered" evidence="1">
    <location>
        <begin position="235"/>
        <end position="270"/>
    </location>
</feature>
<feature type="compositionally biased region" description="Polar residues" evidence="1">
    <location>
        <begin position="238"/>
        <end position="270"/>
    </location>
</feature>
<dbReference type="NCBIfam" id="TIGR01590">
    <property type="entry name" value="yir-bir-cir_Pla"/>
    <property type="match status" value="1"/>
</dbReference>
<dbReference type="RefSeq" id="XP_016653139.1">
    <property type="nucleotide sequence ID" value="XM_016799329.1"/>
</dbReference>
<dbReference type="Proteomes" id="UP000071118">
    <property type="component" value="Chromosome 3"/>
</dbReference>
<name>A0A4V0K298_PLACU</name>
<feature type="transmembrane region" description="Helical" evidence="2">
    <location>
        <begin position="536"/>
        <end position="553"/>
    </location>
</feature>
<evidence type="ECO:0000256" key="2">
    <source>
        <dbReference type="SAM" id="Phobius"/>
    </source>
</evidence>
<dbReference type="KEGG" id="pcb:PCHAS_0301500"/>
<accession>A0A4V0K298</accession>
<keyword evidence="4" id="KW-1185">Reference proteome</keyword>
<keyword evidence="2" id="KW-0812">Transmembrane</keyword>
<reference evidence="3 4" key="1">
    <citation type="journal article" date="2014" name="BMC Biol.">
        <title>A comprehensive evaluation of rodent malaria parasite genomes and gene expression.</title>
        <authorList>
            <person name="Otto T.D."/>
            <person name="Bohme U."/>
            <person name="Jackson A.P."/>
            <person name="Hunt M."/>
            <person name="Franke-Fayard B."/>
            <person name="Hoeijmakers W.A."/>
            <person name="Religa A.A."/>
            <person name="Robertson L."/>
            <person name="Sanders M."/>
            <person name="Ogun S.A."/>
            <person name="Cunningham D."/>
            <person name="Erhart A."/>
            <person name="Billker O."/>
            <person name="Khan S.M."/>
            <person name="Stunnenberg H.G."/>
            <person name="Langhorne J."/>
            <person name="Holder A.A."/>
            <person name="Waters A.P."/>
            <person name="Newbold C.I."/>
            <person name="Pain A."/>
            <person name="Berriman M."/>
            <person name="Janse C.J."/>
        </authorList>
    </citation>
    <scope>NUCLEOTIDE SEQUENCE [LARGE SCALE GENOMIC DNA]</scope>
    <source>
        <strain evidence="3 4">AS</strain>
    </source>
</reference>
<dbReference type="EMBL" id="LK022880">
    <property type="protein sequence ID" value="VTZ66934.1"/>
    <property type="molecule type" value="Genomic_DNA"/>
</dbReference>
<dbReference type="AlphaFoldDB" id="A0A4V0K298"/>
<dbReference type="Pfam" id="PF06022">
    <property type="entry name" value="Cir_Bir_Yir"/>
    <property type="match status" value="1"/>
</dbReference>
<proteinExistence type="predicted"/>
<feature type="transmembrane region" description="Helical" evidence="2">
    <location>
        <begin position="442"/>
        <end position="460"/>
    </location>
</feature>
<dbReference type="VEuPathDB" id="PlasmoDB:PCHAS_0301500"/>
<evidence type="ECO:0000313" key="3">
    <source>
        <dbReference type="EMBL" id="VTZ66934.1"/>
    </source>
</evidence>
<gene>
    <name evidence="3" type="ORF">PCHAS_0301500</name>
</gene>
<sequence>MPTHTCQMFLEINRQLPDETNDLGEYIYNDEVYKAYCPRNELTGDHTCNSNIERINAGCILLLNMLFNIDDDILESENQDTSFAQYIILWLNHKLQQLPKSELIDLNNFYDKYIKDNEWYASFISEIDTQKELMNVDATMLSDLYYIFKEMCNKFSNTENHEDFTAYFYNNNNNNFVKTYEKLVTQFSASTMCSSYYTLLNDFKSSYEYFKDGHKDINLPELSCLKDIKEISKPNLEISDSQDSTDGNPESQDGGSENSNGTENSDQITPTNELGQQIEETKEDAIQSIYIDGSDVALPDLEDDLLYLNNETSKFYSNPPVYLDGFTVLDDESHVFMDDIEALDDEYPDNGIGGFKVNIDFLSIDDEFPNYDMVSSPLNIGLENNEIIVEDFETPQQPHQINTLIFDDPFENPKDFPDSIMCKLRGPKSVYCNRIICNKIKIGVIALSIPIILVFIYKYFPWKRTKKPKKTKKMKRVVNLLDRKKTKKIDINSIDGKKTIQITINSNDKKKETKKIISSDNGKTTLLFNIYKQMQLSPMPFIHLFMLLIFFIFKRKKDSIE</sequence>